<evidence type="ECO:0000256" key="2">
    <source>
        <dbReference type="ARBA" id="ARBA00022737"/>
    </source>
</evidence>
<dbReference type="GO" id="GO:0016998">
    <property type="term" value="P:cell wall macromolecule catabolic process"/>
    <property type="evidence" value="ECO:0007669"/>
    <property type="project" value="InterPro"/>
</dbReference>
<dbReference type="GO" id="GO:0009253">
    <property type="term" value="P:peptidoglycan catabolic process"/>
    <property type="evidence" value="ECO:0007669"/>
    <property type="project" value="InterPro"/>
</dbReference>
<name>A0A6N7X4N1_9FIRM</name>
<dbReference type="Pfam" id="PF19127">
    <property type="entry name" value="Choline_bind_3"/>
    <property type="match status" value="1"/>
</dbReference>
<dbReference type="EMBL" id="VUNA01000005">
    <property type="protein sequence ID" value="MST70450.1"/>
    <property type="molecule type" value="Genomic_DNA"/>
</dbReference>
<dbReference type="InterPro" id="IPR002053">
    <property type="entry name" value="Glyco_hydro_25"/>
</dbReference>
<dbReference type="PANTHER" id="PTHR34135">
    <property type="entry name" value="LYSOZYME"/>
    <property type="match status" value="1"/>
</dbReference>
<dbReference type="SMART" id="SM00641">
    <property type="entry name" value="Glyco_25"/>
    <property type="match status" value="1"/>
</dbReference>
<organism evidence="6 7">
    <name type="scientific">Mogibacterium kristiansenii</name>
    <dbReference type="NCBI Taxonomy" id="2606708"/>
    <lineage>
        <taxon>Bacteria</taxon>
        <taxon>Bacillati</taxon>
        <taxon>Bacillota</taxon>
        <taxon>Clostridia</taxon>
        <taxon>Peptostreptococcales</taxon>
        <taxon>Anaerovoracaceae</taxon>
        <taxon>Mogibacterium</taxon>
    </lineage>
</organism>
<dbReference type="InterPro" id="IPR018337">
    <property type="entry name" value="Cell_wall/Cho-bd_repeat"/>
</dbReference>
<dbReference type="RefSeq" id="WP_154554015.1">
    <property type="nucleotide sequence ID" value="NZ_VUNA01000005.1"/>
</dbReference>
<feature type="chain" id="PRO_5026836119" evidence="5">
    <location>
        <begin position="32"/>
        <end position="494"/>
    </location>
</feature>
<keyword evidence="5" id="KW-0732">Signal</keyword>
<dbReference type="Gene3D" id="2.10.270.10">
    <property type="entry name" value="Cholin Binding"/>
    <property type="match status" value="2"/>
</dbReference>
<evidence type="ECO:0000313" key="7">
    <source>
        <dbReference type="Proteomes" id="UP000469424"/>
    </source>
</evidence>
<comment type="similarity">
    <text evidence="1">Belongs to the glycosyl hydrolase 25 family.</text>
</comment>
<dbReference type="PANTHER" id="PTHR34135:SF2">
    <property type="entry name" value="LYSOZYME"/>
    <property type="match status" value="1"/>
</dbReference>
<protein>
    <submittedName>
        <fullName evidence="6">Uncharacterized protein</fullName>
    </submittedName>
</protein>
<dbReference type="Gene3D" id="3.20.20.80">
    <property type="entry name" value="Glycosidases"/>
    <property type="match status" value="1"/>
</dbReference>
<dbReference type="CDD" id="cd06414">
    <property type="entry name" value="GH25_LytC-like"/>
    <property type="match status" value="1"/>
</dbReference>
<feature type="signal peptide" evidence="5">
    <location>
        <begin position="1"/>
        <end position="31"/>
    </location>
</feature>
<evidence type="ECO:0000256" key="5">
    <source>
        <dbReference type="SAM" id="SignalP"/>
    </source>
</evidence>
<dbReference type="Proteomes" id="UP000469424">
    <property type="component" value="Unassembled WGS sequence"/>
</dbReference>
<keyword evidence="2" id="KW-0677">Repeat</keyword>
<sequence length="494" mass="55659">MIQKHTKKINIGIAILAVLLIFALAMVPAQGATKKSKTGWKKSGSYTYYYYKSGKYYKNRFATIKGSKYFFDEKGRLVKGHFSHEDNYYYSDASSGKVKTTAGFVKYDGNRYYVTKGGTIYTGHTLKFKGKRYKAYATGRLGTGVFKYGTVSRFYADSNGVVKTTPGFVNYNGNRYYVNSEGKIEWGHTFKVSGYTYKAYATGRLGKGIFKYGSKYYYGDSNCRVKTTKGWINYNGKRYYAASGGKIYQDQFITVSGDRYYASSTGAIQTGSFKVDGKNYKTTSTGRIIELNTGKAIGIDVSYFQYEINWKKVKASGVKFAIIRCGYRGSTNGKLYTDSTFMRNIKGAKAAGIDVGVYFFTEAINAKEGKEEADFCIKQIKKSGVNVTYPVVIDTENLSGARASSSRLSKTKRTEAVQAFCKQVKAKGYTPMIYASTSWLNNQLNMSKLSDYYVWVAQYYKKVTYGGSYKCWQYTSSGKVNGISTRVDMDYWYY</sequence>
<proteinExistence type="inferred from homology"/>
<evidence type="ECO:0000256" key="1">
    <source>
        <dbReference type="ARBA" id="ARBA00010646"/>
    </source>
</evidence>
<reference evidence="6 7" key="1">
    <citation type="submission" date="2019-08" db="EMBL/GenBank/DDBJ databases">
        <title>In-depth cultivation of the pig gut microbiome towards novel bacterial diversity and tailored functional studies.</title>
        <authorList>
            <person name="Wylensek D."/>
            <person name="Hitch T.C.A."/>
            <person name="Clavel T."/>
        </authorList>
    </citation>
    <scope>NUCLEOTIDE SEQUENCE [LARGE SCALE GENOMIC DNA]</scope>
    <source>
        <strain evidence="6 7">WCA-MUC-591-APC-4B</strain>
    </source>
</reference>
<evidence type="ECO:0000256" key="3">
    <source>
        <dbReference type="ARBA" id="ARBA00022801"/>
    </source>
</evidence>
<dbReference type="GO" id="GO:0016052">
    <property type="term" value="P:carbohydrate catabolic process"/>
    <property type="evidence" value="ECO:0007669"/>
    <property type="project" value="TreeGrafter"/>
</dbReference>
<keyword evidence="7" id="KW-1185">Reference proteome</keyword>
<evidence type="ECO:0000256" key="4">
    <source>
        <dbReference type="ARBA" id="ARBA00023295"/>
    </source>
</evidence>
<keyword evidence="4" id="KW-0326">Glycosidase</keyword>
<dbReference type="InterPro" id="IPR018077">
    <property type="entry name" value="Glyco_hydro_fam25_subgr"/>
</dbReference>
<dbReference type="PROSITE" id="PS51904">
    <property type="entry name" value="GLYCOSYL_HYDROL_F25_2"/>
    <property type="match status" value="1"/>
</dbReference>
<gene>
    <name evidence="6" type="ORF">FYJ65_03700</name>
</gene>
<dbReference type="AlphaFoldDB" id="A0A6N7X4N1"/>
<dbReference type="SUPFAM" id="SSF69360">
    <property type="entry name" value="Cell wall binding repeat"/>
    <property type="match status" value="2"/>
</dbReference>
<evidence type="ECO:0000313" key="6">
    <source>
        <dbReference type="EMBL" id="MST70450.1"/>
    </source>
</evidence>
<dbReference type="InterPro" id="IPR017853">
    <property type="entry name" value="GH"/>
</dbReference>
<comment type="caution">
    <text evidence="6">The sequence shown here is derived from an EMBL/GenBank/DDBJ whole genome shotgun (WGS) entry which is preliminary data.</text>
</comment>
<dbReference type="Pfam" id="PF01183">
    <property type="entry name" value="Glyco_hydro_25"/>
    <property type="match status" value="1"/>
</dbReference>
<accession>A0A6N7X4N1</accession>
<dbReference type="GO" id="GO:0003796">
    <property type="term" value="F:lysozyme activity"/>
    <property type="evidence" value="ECO:0007669"/>
    <property type="project" value="InterPro"/>
</dbReference>
<dbReference type="SUPFAM" id="SSF51445">
    <property type="entry name" value="(Trans)glycosidases"/>
    <property type="match status" value="1"/>
</dbReference>
<dbReference type="Pfam" id="PF01473">
    <property type="entry name" value="Choline_bind_1"/>
    <property type="match status" value="2"/>
</dbReference>
<keyword evidence="3" id="KW-0378">Hydrolase</keyword>